<proteinExistence type="predicted"/>
<feature type="transmembrane region" description="Helical" evidence="1">
    <location>
        <begin position="36"/>
        <end position="59"/>
    </location>
</feature>
<dbReference type="Proteomes" id="UP000266673">
    <property type="component" value="Unassembled WGS sequence"/>
</dbReference>
<keyword evidence="3" id="KW-1185">Reference proteome</keyword>
<evidence type="ECO:0000256" key="1">
    <source>
        <dbReference type="SAM" id="Phobius"/>
    </source>
</evidence>
<feature type="transmembrane region" description="Helical" evidence="1">
    <location>
        <begin position="7"/>
        <end position="24"/>
    </location>
</feature>
<accession>A0A397VTB6</accession>
<reference evidence="2 3" key="1">
    <citation type="submission" date="2018-06" db="EMBL/GenBank/DDBJ databases">
        <title>Comparative genomics reveals the genomic features of Rhizophagus irregularis, R. cerebriforme, R. diaphanum and Gigaspora rosea, and their symbiotic lifestyle signature.</title>
        <authorList>
            <person name="Morin E."/>
            <person name="San Clemente H."/>
            <person name="Chen E.C.H."/>
            <person name="De La Providencia I."/>
            <person name="Hainaut M."/>
            <person name="Kuo A."/>
            <person name="Kohler A."/>
            <person name="Murat C."/>
            <person name="Tang N."/>
            <person name="Roy S."/>
            <person name="Loubradou J."/>
            <person name="Henrissat B."/>
            <person name="Grigoriev I.V."/>
            <person name="Corradi N."/>
            <person name="Roux C."/>
            <person name="Martin F.M."/>
        </authorList>
    </citation>
    <scope>NUCLEOTIDE SEQUENCE [LARGE SCALE GENOMIC DNA]</scope>
    <source>
        <strain evidence="2 3">DAOM 194757</strain>
    </source>
</reference>
<dbReference type="AlphaFoldDB" id="A0A397VTB6"/>
<organism evidence="2 3">
    <name type="scientific">Gigaspora rosea</name>
    <dbReference type="NCBI Taxonomy" id="44941"/>
    <lineage>
        <taxon>Eukaryota</taxon>
        <taxon>Fungi</taxon>
        <taxon>Fungi incertae sedis</taxon>
        <taxon>Mucoromycota</taxon>
        <taxon>Glomeromycotina</taxon>
        <taxon>Glomeromycetes</taxon>
        <taxon>Diversisporales</taxon>
        <taxon>Gigasporaceae</taxon>
        <taxon>Gigaspora</taxon>
    </lineage>
</organism>
<keyword evidence="1" id="KW-0812">Transmembrane</keyword>
<protein>
    <submittedName>
        <fullName evidence="2">Uncharacterized protein</fullName>
    </submittedName>
</protein>
<evidence type="ECO:0000313" key="2">
    <source>
        <dbReference type="EMBL" id="RIB24249.1"/>
    </source>
</evidence>
<keyword evidence="1" id="KW-0472">Membrane</keyword>
<dbReference type="EMBL" id="QKWP01000224">
    <property type="protein sequence ID" value="RIB24249.1"/>
    <property type="molecule type" value="Genomic_DNA"/>
</dbReference>
<evidence type="ECO:0000313" key="3">
    <source>
        <dbReference type="Proteomes" id="UP000266673"/>
    </source>
</evidence>
<gene>
    <name evidence="2" type="ORF">C2G38_2070387</name>
</gene>
<keyword evidence="1" id="KW-1133">Transmembrane helix</keyword>
<name>A0A397VTB6_9GLOM</name>
<comment type="caution">
    <text evidence="2">The sequence shown here is derived from an EMBL/GenBank/DDBJ whole genome shotgun (WGS) entry which is preliminary data.</text>
</comment>
<sequence length="65" mass="7926">MFKRKNAINYILNFFLIFYSIHYSDYPFKSTRKPSFISILYFVSLILQPVAIDFSKWFLISRRGY</sequence>